<dbReference type="AlphaFoldDB" id="A0AA88VM38"/>
<reference evidence="2" key="1">
    <citation type="submission" date="2022-12" db="EMBL/GenBank/DDBJ databases">
        <title>Draft genome assemblies for two species of Escallonia (Escalloniales).</title>
        <authorList>
            <person name="Chanderbali A."/>
            <person name="Dervinis C."/>
            <person name="Anghel I."/>
            <person name="Soltis D."/>
            <person name="Soltis P."/>
            <person name="Zapata F."/>
        </authorList>
    </citation>
    <scope>NUCLEOTIDE SEQUENCE</scope>
    <source>
        <strain evidence="2">UCBG64.0493</strain>
        <tissue evidence="2">Leaf</tissue>
    </source>
</reference>
<accession>A0AA88VM38</accession>
<gene>
    <name evidence="2" type="ORF">RJ639_011336</name>
</gene>
<comment type="caution">
    <text evidence="2">The sequence shown here is derived from an EMBL/GenBank/DDBJ whole genome shotgun (WGS) entry which is preliminary data.</text>
</comment>
<dbReference type="Proteomes" id="UP001188597">
    <property type="component" value="Unassembled WGS sequence"/>
</dbReference>
<sequence length="278" mass="30313">MENGGGDGGGLVKGKIRADDVIAKIKDDGDFDKIRLKIIRKLKENLHAERLGKEMRNKVPDVLFGSNVLITEEDLRNGIMSVVKQSAALNRPGFENMKPRQLSDAIHEEVGDKVMNQISDGIWEIIRSGDGLKSEIRETVQSVYYKLLMPKGNEDMGSSSNSDVIPVQKEAGNDGPVTASVNVIDGTLTDNDPKEPPGFSRYGVCQNSHHEKLETKELPMLRDGLPKADLRNVPKCSQSVLERSNIDPSVQPGPSTVVAQMQPCDGSDEDPDVPPGFG</sequence>
<name>A0AA88VM38_9ASTE</name>
<dbReference type="EMBL" id="JAVXUP010001534">
    <property type="protein sequence ID" value="KAK3010523.1"/>
    <property type="molecule type" value="Genomic_DNA"/>
</dbReference>
<evidence type="ECO:0000256" key="1">
    <source>
        <dbReference type="SAM" id="MobiDB-lite"/>
    </source>
</evidence>
<keyword evidence="3" id="KW-1185">Reference proteome</keyword>
<dbReference type="PANTHER" id="PTHR34356:SF3">
    <property type="entry name" value="EXPRESSED PROTEIN"/>
    <property type="match status" value="1"/>
</dbReference>
<dbReference type="PANTHER" id="PTHR34356">
    <property type="entry name" value="ANTIGENIC HEAT-STABLE PROTEIN"/>
    <property type="match status" value="1"/>
</dbReference>
<proteinExistence type="predicted"/>
<evidence type="ECO:0000313" key="3">
    <source>
        <dbReference type="Proteomes" id="UP001188597"/>
    </source>
</evidence>
<protein>
    <submittedName>
        <fullName evidence="2">Uncharacterized protein</fullName>
    </submittedName>
</protein>
<organism evidence="2 3">
    <name type="scientific">Escallonia herrerae</name>
    <dbReference type="NCBI Taxonomy" id="1293975"/>
    <lineage>
        <taxon>Eukaryota</taxon>
        <taxon>Viridiplantae</taxon>
        <taxon>Streptophyta</taxon>
        <taxon>Embryophyta</taxon>
        <taxon>Tracheophyta</taxon>
        <taxon>Spermatophyta</taxon>
        <taxon>Magnoliopsida</taxon>
        <taxon>eudicotyledons</taxon>
        <taxon>Gunneridae</taxon>
        <taxon>Pentapetalae</taxon>
        <taxon>asterids</taxon>
        <taxon>campanulids</taxon>
        <taxon>Escalloniales</taxon>
        <taxon>Escalloniaceae</taxon>
        <taxon>Escallonia</taxon>
    </lineage>
</organism>
<feature type="compositionally biased region" description="Polar residues" evidence="1">
    <location>
        <begin position="236"/>
        <end position="259"/>
    </location>
</feature>
<feature type="region of interest" description="Disordered" evidence="1">
    <location>
        <begin position="236"/>
        <end position="278"/>
    </location>
</feature>
<evidence type="ECO:0000313" key="2">
    <source>
        <dbReference type="EMBL" id="KAK3010523.1"/>
    </source>
</evidence>